<evidence type="ECO:0000313" key="4">
    <source>
        <dbReference type="Proteomes" id="UP000324897"/>
    </source>
</evidence>
<protein>
    <recommendedName>
        <fullName evidence="2">KIB1-4 beta-propeller domain-containing protein</fullName>
    </recommendedName>
</protein>
<comment type="caution">
    <text evidence="3">The sequence shown here is derived from an EMBL/GenBank/DDBJ whole genome shotgun (WGS) entry which is preliminary data.</text>
</comment>
<dbReference type="Gene3D" id="1.20.1280.50">
    <property type="match status" value="1"/>
</dbReference>
<evidence type="ECO:0000313" key="3">
    <source>
        <dbReference type="EMBL" id="TVU34259.1"/>
    </source>
</evidence>
<dbReference type="Proteomes" id="UP000324897">
    <property type="component" value="Unassembled WGS sequence"/>
</dbReference>
<proteinExistence type="predicted"/>
<dbReference type="PANTHER" id="PTHR33110:SF97">
    <property type="entry name" value="DUF295 DOMAIN-CONTAINING PROTEIN"/>
    <property type="match status" value="1"/>
</dbReference>
<feature type="non-terminal residue" evidence="3">
    <location>
        <position position="1"/>
    </location>
</feature>
<sequence>MAEGGSTATASPPSQASPPAPAAAVAEEEPRPWGDLPERVLIRVSGFLPRGFDRVHMAFVNQSWHAAVAPRPWGDLPERVLLDVSGFLPCGVDRVHMACVSRHWHAAVTGSEQPDPPVLPPLPPQLPWVIFPNTEAPTFYSALGRNYHRLGRLPPDLRRARFCGSSDGGWLVLALDSSHAYALYNLYSHQRVPLPPEFETPRGAVFPLVVRAATLSNPPFQNEFMVAAIVLVANRSTVAFWTMYRGRWFSGGLGPLDVTPQDLIYYGGAFFFITTDERLATFWPSEHPDGGEVIADRMDYDMQQREDYDDDVGFVQGNGQMRRYLVQSRGRLLMVVRYIYHDTGTEMFRVFRLHVTNPLGNAQVPPRAHWEDLGDELDGRMLFLGPGCSRSFEVAQHDGFQDQESMIFFLDESFDSVPSADGRRLYSFTDMGRYSMEEMTSEPWPPGDRPTSSDNAPPTWCLH</sequence>
<dbReference type="PANTHER" id="PTHR33110">
    <property type="entry name" value="F-BOX/KELCH-REPEAT PROTEIN-RELATED"/>
    <property type="match status" value="1"/>
</dbReference>
<feature type="region of interest" description="Disordered" evidence="1">
    <location>
        <begin position="437"/>
        <end position="463"/>
    </location>
</feature>
<dbReference type="OrthoDB" id="585640at2759"/>
<accession>A0A5J9VDP4</accession>
<dbReference type="InterPro" id="IPR005174">
    <property type="entry name" value="KIB1-4_b-propeller"/>
</dbReference>
<dbReference type="EMBL" id="RWGY01000009">
    <property type="protein sequence ID" value="TVU34259.1"/>
    <property type="molecule type" value="Genomic_DNA"/>
</dbReference>
<dbReference type="InterPro" id="IPR036047">
    <property type="entry name" value="F-box-like_dom_sf"/>
</dbReference>
<feature type="region of interest" description="Disordered" evidence="1">
    <location>
        <begin position="1"/>
        <end position="30"/>
    </location>
</feature>
<evidence type="ECO:0000256" key="1">
    <source>
        <dbReference type="SAM" id="MobiDB-lite"/>
    </source>
</evidence>
<dbReference type="SUPFAM" id="SSF81383">
    <property type="entry name" value="F-box domain"/>
    <property type="match status" value="1"/>
</dbReference>
<dbReference type="AlphaFoldDB" id="A0A5J9VDP4"/>
<reference evidence="3 4" key="1">
    <citation type="journal article" date="2019" name="Sci. Rep.">
        <title>A high-quality genome of Eragrostis curvula grass provides insights into Poaceae evolution and supports new strategies to enhance forage quality.</title>
        <authorList>
            <person name="Carballo J."/>
            <person name="Santos B.A.C.M."/>
            <person name="Zappacosta D."/>
            <person name="Garbus I."/>
            <person name="Selva J.P."/>
            <person name="Gallo C.A."/>
            <person name="Diaz A."/>
            <person name="Albertini E."/>
            <person name="Caccamo M."/>
            <person name="Echenique V."/>
        </authorList>
    </citation>
    <scope>NUCLEOTIDE SEQUENCE [LARGE SCALE GENOMIC DNA]</scope>
    <source>
        <strain evidence="4">cv. Victoria</strain>
        <tissue evidence="3">Leaf</tissue>
    </source>
</reference>
<evidence type="ECO:0000259" key="2">
    <source>
        <dbReference type="Pfam" id="PF03478"/>
    </source>
</evidence>
<organism evidence="3 4">
    <name type="scientific">Eragrostis curvula</name>
    <name type="common">weeping love grass</name>
    <dbReference type="NCBI Taxonomy" id="38414"/>
    <lineage>
        <taxon>Eukaryota</taxon>
        <taxon>Viridiplantae</taxon>
        <taxon>Streptophyta</taxon>
        <taxon>Embryophyta</taxon>
        <taxon>Tracheophyta</taxon>
        <taxon>Spermatophyta</taxon>
        <taxon>Magnoliopsida</taxon>
        <taxon>Liliopsida</taxon>
        <taxon>Poales</taxon>
        <taxon>Poaceae</taxon>
        <taxon>PACMAD clade</taxon>
        <taxon>Chloridoideae</taxon>
        <taxon>Eragrostideae</taxon>
        <taxon>Eragrostidinae</taxon>
        <taxon>Eragrostis</taxon>
    </lineage>
</organism>
<dbReference type="CDD" id="cd09917">
    <property type="entry name" value="F-box_SF"/>
    <property type="match status" value="2"/>
</dbReference>
<name>A0A5J9VDP4_9POAL</name>
<gene>
    <name evidence="3" type="ORF">EJB05_16090</name>
</gene>
<dbReference type="Pfam" id="PF03478">
    <property type="entry name" value="Beta-prop_KIB1-4"/>
    <property type="match status" value="1"/>
</dbReference>
<feature type="domain" description="KIB1-4 beta-propeller" evidence="2">
    <location>
        <begin position="150"/>
        <end position="419"/>
    </location>
</feature>
<dbReference type="Gramene" id="TVU34259">
    <property type="protein sequence ID" value="TVU34259"/>
    <property type="gene ID" value="EJB05_16090"/>
</dbReference>
<keyword evidence="4" id="KW-1185">Reference proteome</keyword>